<name>A0A843TG19_COLES</name>
<evidence type="ECO:0000313" key="2">
    <source>
        <dbReference type="EMBL" id="MQL68534.1"/>
    </source>
</evidence>
<protein>
    <submittedName>
        <fullName evidence="2">Uncharacterized protein</fullName>
    </submittedName>
</protein>
<dbReference type="EMBL" id="NMUH01000016">
    <property type="protein sequence ID" value="MQL68534.1"/>
    <property type="molecule type" value="Genomic_DNA"/>
</dbReference>
<evidence type="ECO:0000313" key="3">
    <source>
        <dbReference type="Proteomes" id="UP000652761"/>
    </source>
</evidence>
<dbReference type="Proteomes" id="UP000652761">
    <property type="component" value="Unassembled WGS sequence"/>
</dbReference>
<gene>
    <name evidence="2" type="ORF">Taro_000866</name>
</gene>
<feature type="region of interest" description="Disordered" evidence="1">
    <location>
        <begin position="53"/>
        <end position="91"/>
    </location>
</feature>
<accession>A0A843TG19</accession>
<proteinExistence type="predicted"/>
<organism evidence="2 3">
    <name type="scientific">Colocasia esculenta</name>
    <name type="common">Wild taro</name>
    <name type="synonym">Arum esculentum</name>
    <dbReference type="NCBI Taxonomy" id="4460"/>
    <lineage>
        <taxon>Eukaryota</taxon>
        <taxon>Viridiplantae</taxon>
        <taxon>Streptophyta</taxon>
        <taxon>Embryophyta</taxon>
        <taxon>Tracheophyta</taxon>
        <taxon>Spermatophyta</taxon>
        <taxon>Magnoliopsida</taxon>
        <taxon>Liliopsida</taxon>
        <taxon>Araceae</taxon>
        <taxon>Aroideae</taxon>
        <taxon>Colocasieae</taxon>
        <taxon>Colocasia</taxon>
    </lineage>
</organism>
<sequence>MRPAQTIILKSTQESYKRWKWIAALQSCVFVWEGHSCRHDLNSCRHDLNSCRPAVPKQPRKCSGKPSSVDTTPSSVDTLSQFDPESSGKLI</sequence>
<reference evidence="2" key="1">
    <citation type="submission" date="2017-07" db="EMBL/GenBank/DDBJ databases">
        <title>Taro Niue Genome Assembly and Annotation.</title>
        <authorList>
            <person name="Atibalentja N."/>
            <person name="Keating K."/>
            <person name="Fields C.J."/>
        </authorList>
    </citation>
    <scope>NUCLEOTIDE SEQUENCE</scope>
    <source>
        <strain evidence="2">Niue_2</strain>
        <tissue evidence="2">Leaf</tissue>
    </source>
</reference>
<evidence type="ECO:0000256" key="1">
    <source>
        <dbReference type="SAM" id="MobiDB-lite"/>
    </source>
</evidence>
<comment type="caution">
    <text evidence="2">The sequence shown here is derived from an EMBL/GenBank/DDBJ whole genome shotgun (WGS) entry which is preliminary data.</text>
</comment>
<feature type="compositionally biased region" description="Low complexity" evidence="1">
    <location>
        <begin position="66"/>
        <end position="78"/>
    </location>
</feature>
<dbReference type="AlphaFoldDB" id="A0A843TG19"/>
<keyword evidence="3" id="KW-1185">Reference proteome</keyword>